<reference evidence="1 2" key="1">
    <citation type="submission" date="2019-02" db="EMBL/GenBank/DDBJ databases">
        <title>Deep-cultivation of Planctomycetes and their phenomic and genomic characterization uncovers novel biology.</title>
        <authorList>
            <person name="Wiegand S."/>
            <person name="Jogler M."/>
            <person name="Boedeker C."/>
            <person name="Pinto D."/>
            <person name="Vollmers J."/>
            <person name="Rivas-Marin E."/>
            <person name="Kohn T."/>
            <person name="Peeters S.H."/>
            <person name="Heuer A."/>
            <person name="Rast P."/>
            <person name="Oberbeckmann S."/>
            <person name="Bunk B."/>
            <person name="Jeske O."/>
            <person name="Meyerdierks A."/>
            <person name="Storesund J.E."/>
            <person name="Kallscheuer N."/>
            <person name="Luecker S."/>
            <person name="Lage O.M."/>
            <person name="Pohl T."/>
            <person name="Merkel B.J."/>
            <person name="Hornburger P."/>
            <person name="Mueller R.-W."/>
            <person name="Bruemmer F."/>
            <person name="Labrenz M."/>
            <person name="Spormann A.M."/>
            <person name="Op den Camp H."/>
            <person name="Overmann J."/>
            <person name="Amann R."/>
            <person name="Jetten M.S.M."/>
            <person name="Mascher T."/>
            <person name="Medema M.H."/>
            <person name="Devos D.P."/>
            <person name="Kaster A.-K."/>
            <person name="Ovreas L."/>
            <person name="Rohde M."/>
            <person name="Galperin M.Y."/>
            <person name="Jogler C."/>
        </authorList>
    </citation>
    <scope>NUCLEOTIDE SEQUENCE [LARGE SCALE GENOMIC DNA]</scope>
    <source>
        <strain evidence="1 2">Pla133</strain>
    </source>
</reference>
<organism evidence="1 2">
    <name type="scientific">Engelhardtia mirabilis</name>
    <dbReference type="NCBI Taxonomy" id="2528011"/>
    <lineage>
        <taxon>Bacteria</taxon>
        <taxon>Pseudomonadati</taxon>
        <taxon>Planctomycetota</taxon>
        <taxon>Planctomycetia</taxon>
        <taxon>Planctomycetia incertae sedis</taxon>
        <taxon>Engelhardtia</taxon>
    </lineage>
</organism>
<name>A0A518BEM4_9BACT</name>
<evidence type="ECO:0000313" key="1">
    <source>
        <dbReference type="EMBL" id="QDU65430.1"/>
    </source>
</evidence>
<dbReference type="AlphaFoldDB" id="A0A518BEM4"/>
<keyword evidence="2" id="KW-1185">Reference proteome</keyword>
<dbReference type="Proteomes" id="UP000316921">
    <property type="component" value="Chromosome"/>
</dbReference>
<evidence type="ECO:0000313" key="2">
    <source>
        <dbReference type="Proteomes" id="UP000316921"/>
    </source>
</evidence>
<dbReference type="KEGG" id="pbap:Pla133_04950"/>
<gene>
    <name evidence="1" type="ORF">Pla133_04950</name>
</gene>
<accession>A0A518BEM4</accession>
<sequence>MIAPLRSRHRRLTLLLAVTAPVVFVSALASRSPVPPMEGNELADLQNRLTADAIPVTTYVLPEHLEFARSWWPADSIRTTGSGTGMGMGMVEWRWDGRFVGLRLTLSTSAPDLLVYFVPPAGTGDEPRGGAELLADDAVLLGSFDGVEAQFFELPALPVMDGSRAVLYSLAHGRIVSSWSFGGMATVESRGD</sequence>
<dbReference type="EMBL" id="CP036287">
    <property type="protein sequence ID" value="QDU65430.1"/>
    <property type="molecule type" value="Genomic_DNA"/>
</dbReference>
<protein>
    <submittedName>
        <fullName evidence="1">Uncharacterized protein</fullName>
    </submittedName>
</protein>
<proteinExistence type="predicted"/>